<accession>A0AAP0V8T7</accession>
<protein>
    <submittedName>
        <fullName evidence="1">Uncharacterized protein</fullName>
    </submittedName>
</protein>
<gene>
    <name evidence="1" type="ORF">M573_121029</name>
</gene>
<evidence type="ECO:0000313" key="1">
    <source>
        <dbReference type="EMBL" id="KJJ86584.1"/>
    </source>
</evidence>
<dbReference type="EMBL" id="ATMK01000021">
    <property type="protein sequence ID" value="KJJ86584.1"/>
    <property type="molecule type" value="Genomic_DNA"/>
</dbReference>
<proteinExistence type="predicted"/>
<name>A0AAP0V8T7_PREIN</name>
<dbReference type="Proteomes" id="UP000032541">
    <property type="component" value="Unassembled WGS sequence"/>
</dbReference>
<dbReference type="AlphaFoldDB" id="A0AAP0V8T7"/>
<sequence>MLQPNIGKANAIARPIVDPKCLCGGWNFRECSVKAHRIC</sequence>
<comment type="caution">
    <text evidence="1">The sequence shown here is derived from an EMBL/GenBank/DDBJ whole genome shotgun (WGS) entry which is preliminary data.</text>
</comment>
<reference evidence="1 2" key="1">
    <citation type="journal article" date="2015" name="BMC Genomics">
        <title>Comparative genome analysis of Prevotella intermedia strain isolated from infected root canal reveals features related to pathogenicity and adaptation.</title>
        <authorList>
            <person name="Ruan Y."/>
            <person name="Shen L."/>
            <person name="Zou Y."/>
            <person name="Qi Z."/>
            <person name="Yin J."/>
            <person name="Jiang J."/>
            <person name="Guo L."/>
            <person name="He L."/>
            <person name="Chen Z."/>
            <person name="Tang Z."/>
            <person name="Qin S."/>
        </authorList>
    </citation>
    <scope>NUCLEOTIDE SEQUENCE [LARGE SCALE GENOMIC DNA]</scope>
    <source>
        <strain evidence="1 2">ZT</strain>
    </source>
</reference>
<organism evidence="1 2">
    <name type="scientific">Prevotella intermedia ZT</name>
    <dbReference type="NCBI Taxonomy" id="1347790"/>
    <lineage>
        <taxon>Bacteria</taxon>
        <taxon>Pseudomonadati</taxon>
        <taxon>Bacteroidota</taxon>
        <taxon>Bacteroidia</taxon>
        <taxon>Bacteroidales</taxon>
        <taxon>Prevotellaceae</taxon>
        <taxon>Prevotella</taxon>
    </lineage>
</organism>
<evidence type="ECO:0000313" key="2">
    <source>
        <dbReference type="Proteomes" id="UP000032541"/>
    </source>
</evidence>